<proteinExistence type="predicted"/>
<evidence type="ECO:0000313" key="2">
    <source>
        <dbReference type="EMBL" id="CCC91084.1"/>
    </source>
</evidence>
<name>G0UNX3_TRYCI</name>
<organism evidence="2">
    <name type="scientific">Trypanosoma congolense (strain IL3000)</name>
    <dbReference type="NCBI Taxonomy" id="1068625"/>
    <lineage>
        <taxon>Eukaryota</taxon>
        <taxon>Discoba</taxon>
        <taxon>Euglenozoa</taxon>
        <taxon>Kinetoplastea</taxon>
        <taxon>Metakinetoplastina</taxon>
        <taxon>Trypanosomatida</taxon>
        <taxon>Trypanosomatidae</taxon>
        <taxon>Trypanosoma</taxon>
        <taxon>Nannomonas</taxon>
    </lineage>
</organism>
<dbReference type="VEuPathDB" id="TriTrypDB:TcIL3000_6_3360"/>
<feature type="compositionally biased region" description="Basic and acidic residues" evidence="1">
    <location>
        <begin position="486"/>
        <end position="495"/>
    </location>
</feature>
<gene>
    <name evidence="2" type="ORF">TCIL3000_6_3360</name>
</gene>
<reference evidence="2" key="1">
    <citation type="journal article" date="2012" name="Proc. Natl. Acad. Sci. U.S.A.">
        <title>Antigenic diversity is generated by distinct evolutionary mechanisms in African trypanosome species.</title>
        <authorList>
            <person name="Jackson A.P."/>
            <person name="Berry A."/>
            <person name="Aslett M."/>
            <person name="Allison H.C."/>
            <person name="Burton P."/>
            <person name="Vavrova-Anderson J."/>
            <person name="Brown R."/>
            <person name="Browne H."/>
            <person name="Corton N."/>
            <person name="Hauser H."/>
            <person name="Gamble J."/>
            <person name="Gilderthorp R."/>
            <person name="Marcello L."/>
            <person name="McQuillan J."/>
            <person name="Otto T.D."/>
            <person name="Quail M.A."/>
            <person name="Sanders M.J."/>
            <person name="van Tonder A."/>
            <person name="Ginger M.L."/>
            <person name="Field M.C."/>
            <person name="Barry J.D."/>
            <person name="Hertz-Fowler C."/>
            <person name="Berriman M."/>
        </authorList>
    </citation>
    <scope>NUCLEOTIDE SEQUENCE</scope>
    <source>
        <strain evidence="2">IL3000</strain>
    </source>
</reference>
<dbReference type="InterPro" id="IPR011989">
    <property type="entry name" value="ARM-like"/>
</dbReference>
<dbReference type="EMBL" id="HE575319">
    <property type="protein sequence ID" value="CCC91084.1"/>
    <property type="molecule type" value="Genomic_DNA"/>
</dbReference>
<dbReference type="AlphaFoldDB" id="G0UNX3"/>
<sequence>MNTSMLLQRQMELHGMLRRPPHTASQLLETHESLKELSEFFKTVRHTAQLLRVQPQTVFQCLMQIGIGSVVSFDRQRRDGEVPMHQAKVLARANAMELEPRLRDLIPADKLAEMVELSKTIRTIVRIKVEDLNDFNITEGALHQAVEYLDFIKNASCGLPEAMFKFYMVEDEGSLIALLNGSVAEEGGEALRATRNIVTAQEEEGATTPELPDESHIEAEVRRLSLAGGSTSMAANDRLVALRTLGSWLMVMDDAFFKRNIRQLVSHLSGPLAVCAGEKRSAICRQACTLIAIIVSRAPTSFFSEGSLAVASGKWCTVLLRGVFVTVAAIAHASDMAVRALVIESGGHSFVVKSIVESLSGGTHPELRRRCLGYLALCVVVSKGAKWRKGGKGPSDSSGNANVDLGQLAEKYMDKGDAGCRRMARAVYVALKHFGGISGTIKDKKMDSLIQQEYLELRPTLEDVGQFEVALFGPQATERLFVKSTDSMEMRRDSESGNSKPRGSCGAASFHSEEPGVAAMLDIHDTTDVIIPGTVQLETSQSFIFDADEQPQNFAPIDCGAAQRTHSLLSLERPDVGAPCSAQPVKFSPSLRRKIDEFALRKSLQD</sequence>
<feature type="region of interest" description="Disordered" evidence="1">
    <location>
        <begin position="486"/>
        <end position="509"/>
    </location>
</feature>
<evidence type="ECO:0000256" key="1">
    <source>
        <dbReference type="SAM" id="MobiDB-lite"/>
    </source>
</evidence>
<protein>
    <submittedName>
        <fullName evidence="2">Uncharacterized protein TCIL3000_6_3360</fullName>
    </submittedName>
</protein>
<dbReference type="Gene3D" id="1.25.10.10">
    <property type="entry name" value="Leucine-rich Repeat Variant"/>
    <property type="match status" value="1"/>
</dbReference>
<accession>G0UNX3</accession>